<reference evidence="1" key="1">
    <citation type="submission" date="2023-07" db="EMBL/GenBank/DDBJ databases">
        <title>Chromosome-level genome assembly of Artemia franciscana.</title>
        <authorList>
            <person name="Jo E."/>
        </authorList>
    </citation>
    <scope>NUCLEOTIDE SEQUENCE</scope>
    <source>
        <tissue evidence="1">Whole body</tissue>
    </source>
</reference>
<dbReference type="EMBL" id="JAVRJZ010000003">
    <property type="protein sequence ID" value="KAK2725341.1"/>
    <property type="molecule type" value="Genomic_DNA"/>
</dbReference>
<dbReference type="Proteomes" id="UP001187531">
    <property type="component" value="Unassembled WGS sequence"/>
</dbReference>
<evidence type="ECO:0000313" key="2">
    <source>
        <dbReference type="Proteomes" id="UP001187531"/>
    </source>
</evidence>
<name>A0AA88IKC0_ARTSF</name>
<sequence>MRDCTIKDLPVDTDWQTLVKCLSAERDQVAQSQVEPRRSSRERKQTQFYGLLGEPSRSVSGLIFPSILPTLDAVSIIALGLLNSKAVFWIIQVCTYSVNLVEWYTEIVDDLVIN</sequence>
<dbReference type="AlphaFoldDB" id="A0AA88IKC0"/>
<accession>A0AA88IKC0</accession>
<protein>
    <submittedName>
        <fullName evidence="1">Uncharacterized protein</fullName>
    </submittedName>
</protein>
<keyword evidence="2" id="KW-1185">Reference proteome</keyword>
<feature type="non-terminal residue" evidence="1">
    <location>
        <position position="114"/>
    </location>
</feature>
<evidence type="ECO:0000313" key="1">
    <source>
        <dbReference type="EMBL" id="KAK2725341.1"/>
    </source>
</evidence>
<organism evidence="1 2">
    <name type="scientific">Artemia franciscana</name>
    <name type="common">Brine shrimp</name>
    <name type="synonym">Artemia sanfranciscana</name>
    <dbReference type="NCBI Taxonomy" id="6661"/>
    <lineage>
        <taxon>Eukaryota</taxon>
        <taxon>Metazoa</taxon>
        <taxon>Ecdysozoa</taxon>
        <taxon>Arthropoda</taxon>
        <taxon>Crustacea</taxon>
        <taxon>Branchiopoda</taxon>
        <taxon>Anostraca</taxon>
        <taxon>Artemiidae</taxon>
        <taxon>Artemia</taxon>
    </lineage>
</organism>
<gene>
    <name evidence="1" type="ORF">QYM36_001703</name>
</gene>
<proteinExistence type="predicted"/>
<comment type="caution">
    <text evidence="1">The sequence shown here is derived from an EMBL/GenBank/DDBJ whole genome shotgun (WGS) entry which is preliminary data.</text>
</comment>